<keyword evidence="2" id="KW-1185">Reference proteome</keyword>
<gene>
    <name evidence="1" type="ORF">HPB49_013296</name>
</gene>
<evidence type="ECO:0000313" key="1">
    <source>
        <dbReference type="EMBL" id="KAH7945605.1"/>
    </source>
</evidence>
<comment type="caution">
    <text evidence="1">The sequence shown here is derived from an EMBL/GenBank/DDBJ whole genome shotgun (WGS) entry which is preliminary data.</text>
</comment>
<accession>A0ACB8CL54</accession>
<evidence type="ECO:0000313" key="2">
    <source>
        <dbReference type="Proteomes" id="UP000821865"/>
    </source>
</evidence>
<name>A0ACB8CL54_DERSI</name>
<dbReference type="Proteomes" id="UP000821865">
    <property type="component" value="Chromosome 6"/>
</dbReference>
<dbReference type="EMBL" id="CM023475">
    <property type="protein sequence ID" value="KAH7945605.1"/>
    <property type="molecule type" value="Genomic_DNA"/>
</dbReference>
<sequence length="171" mass="19392">MGMWVQSNRQSNHTLTTLRTTTLQVARMIARVTTRRHGMREEDTLKLVRSLIVSKVTYSLPYQHVTKGEQDQVDALLRRACKAALKLPLGTPHNKLLSLGAHNTFEELREAQLATKLSRLTQTTTGRDLLRRLGHVGPLRDIAEQQCIPPNLRANYKLAPILPPVTNDWRS</sequence>
<protein>
    <submittedName>
        <fullName evidence="1">Uncharacterized protein</fullName>
    </submittedName>
</protein>
<proteinExistence type="predicted"/>
<reference evidence="1" key="1">
    <citation type="submission" date="2020-05" db="EMBL/GenBank/DDBJ databases">
        <title>Large-scale comparative analyses of tick genomes elucidate their genetic diversity and vector capacities.</title>
        <authorList>
            <person name="Jia N."/>
            <person name="Wang J."/>
            <person name="Shi W."/>
            <person name="Du L."/>
            <person name="Sun Y."/>
            <person name="Zhan W."/>
            <person name="Jiang J."/>
            <person name="Wang Q."/>
            <person name="Zhang B."/>
            <person name="Ji P."/>
            <person name="Sakyi L.B."/>
            <person name="Cui X."/>
            <person name="Yuan T."/>
            <person name="Jiang B."/>
            <person name="Yang W."/>
            <person name="Lam T.T.-Y."/>
            <person name="Chang Q."/>
            <person name="Ding S."/>
            <person name="Wang X."/>
            <person name="Zhu J."/>
            <person name="Ruan X."/>
            <person name="Zhao L."/>
            <person name="Wei J."/>
            <person name="Que T."/>
            <person name="Du C."/>
            <person name="Cheng J."/>
            <person name="Dai P."/>
            <person name="Han X."/>
            <person name="Huang E."/>
            <person name="Gao Y."/>
            <person name="Liu J."/>
            <person name="Shao H."/>
            <person name="Ye R."/>
            <person name="Li L."/>
            <person name="Wei W."/>
            <person name="Wang X."/>
            <person name="Wang C."/>
            <person name="Yang T."/>
            <person name="Huo Q."/>
            <person name="Li W."/>
            <person name="Guo W."/>
            <person name="Chen H."/>
            <person name="Zhou L."/>
            <person name="Ni X."/>
            <person name="Tian J."/>
            <person name="Zhou Y."/>
            <person name="Sheng Y."/>
            <person name="Liu T."/>
            <person name="Pan Y."/>
            <person name="Xia L."/>
            <person name="Li J."/>
            <person name="Zhao F."/>
            <person name="Cao W."/>
        </authorList>
    </citation>
    <scope>NUCLEOTIDE SEQUENCE</scope>
    <source>
        <strain evidence="1">Dsil-2018</strain>
    </source>
</reference>
<organism evidence="1 2">
    <name type="scientific">Dermacentor silvarum</name>
    <name type="common">Tick</name>
    <dbReference type="NCBI Taxonomy" id="543639"/>
    <lineage>
        <taxon>Eukaryota</taxon>
        <taxon>Metazoa</taxon>
        <taxon>Ecdysozoa</taxon>
        <taxon>Arthropoda</taxon>
        <taxon>Chelicerata</taxon>
        <taxon>Arachnida</taxon>
        <taxon>Acari</taxon>
        <taxon>Parasitiformes</taxon>
        <taxon>Ixodida</taxon>
        <taxon>Ixodoidea</taxon>
        <taxon>Ixodidae</taxon>
        <taxon>Rhipicephalinae</taxon>
        <taxon>Dermacentor</taxon>
    </lineage>
</organism>